<dbReference type="Pfam" id="PF01257">
    <property type="entry name" value="2Fe-2S_thioredx"/>
    <property type="match status" value="1"/>
</dbReference>
<reference evidence="9" key="1">
    <citation type="submission" date="2011-05" db="EMBL/GenBank/DDBJ databases">
        <title>Complete sequence of Desulfotomaculum kuznetsovii DSM 6115.</title>
        <authorList>
            <person name="Lucas S."/>
            <person name="Han J."/>
            <person name="Lapidus A."/>
            <person name="Cheng J.-F."/>
            <person name="Goodwin L."/>
            <person name="Pitluck S."/>
            <person name="Peters L."/>
            <person name="Mikhailova N."/>
            <person name="Lu M."/>
            <person name="Saunders E."/>
            <person name="Han C."/>
            <person name="Tapia R."/>
            <person name="Land M."/>
            <person name="Hauser L."/>
            <person name="Kyrpides N."/>
            <person name="Ivanova N."/>
            <person name="Pagani I."/>
            <person name="Nazina T."/>
            <person name="Ivanova A."/>
            <person name="Parshina S."/>
            <person name="Kuever J."/>
            <person name="Muyzer G."/>
            <person name="Plugge C."/>
            <person name="Stams A."/>
            <person name="Woyke T."/>
        </authorList>
    </citation>
    <scope>NUCLEOTIDE SEQUENCE [LARGE SCALE GENOMIC DNA]</scope>
    <source>
        <strain evidence="9">DSM 6115 / VKM B-1805 / 17</strain>
    </source>
</reference>
<dbReference type="InterPro" id="IPR002023">
    <property type="entry name" value="NuoE-like"/>
</dbReference>
<dbReference type="PIRSF" id="PIRSF000216">
    <property type="entry name" value="NADH_DH_24kDa"/>
    <property type="match status" value="1"/>
</dbReference>
<dbReference type="GO" id="GO:0051537">
    <property type="term" value="F:2 iron, 2 sulfur cluster binding"/>
    <property type="evidence" value="ECO:0007669"/>
    <property type="project" value="UniProtKB-KW"/>
</dbReference>
<keyword evidence="4 7" id="KW-0408">Iron</keyword>
<proteinExistence type="inferred from homology"/>
<dbReference type="InterPro" id="IPR028431">
    <property type="entry name" value="NADP_DH_HndA-like"/>
</dbReference>
<evidence type="ECO:0000256" key="4">
    <source>
        <dbReference type="ARBA" id="ARBA00023004"/>
    </source>
</evidence>
<dbReference type="PANTHER" id="PTHR43342">
    <property type="entry name" value="NADH-QUINONE OXIDOREDUCTASE, E SUBUNIT"/>
    <property type="match status" value="1"/>
</dbReference>
<dbReference type="InterPro" id="IPR036249">
    <property type="entry name" value="Thioredoxin-like_sf"/>
</dbReference>
<evidence type="ECO:0000256" key="6">
    <source>
        <dbReference type="ARBA" id="ARBA00034078"/>
    </source>
</evidence>
<dbReference type="FunFam" id="3.40.30.10:FF:000015">
    <property type="entry name" value="NADH-quinone oxidoreductase subunit E"/>
    <property type="match status" value="1"/>
</dbReference>
<keyword evidence="2 7" id="KW-0001">2Fe-2S</keyword>
<dbReference type="GO" id="GO:0016491">
    <property type="term" value="F:oxidoreductase activity"/>
    <property type="evidence" value="ECO:0007669"/>
    <property type="project" value="UniProtKB-KW"/>
</dbReference>
<dbReference type="RefSeq" id="WP_013823948.1">
    <property type="nucleotide sequence ID" value="NC_015573.1"/>
</dbReference>
<evidence type="ECO:0000256" key="2">
    <source>
        <dbReference type="ARBA" id="ARBA00022714"/>
    </source>
</evidence>
<feature type="binding site" evidence="7">
    <location>
        <position position="95"/>
    </location>
    <ligand>
        <name>[2Fe-2S] cluster</name>
        <dbReference type="ChEBI" id="CHEBI:190135"/>
    </ligand>
</feature>
<organism evidence="8 9">
    <name type="scientific">Desulfofundulus kuznetsovii (strain DSM 6115 / VKM B-1805 / 17)</name>
    <name type="common">Desulfotomaculum kuznetsovii</name>
    <dbReference type="NCBI Taxonomy" id="760568"/>
    <lineage>
        <taxon>Bacteria</taxon>
        <taxon>Bacillati</taxon>
        <taxon>Bacillota</taxon>
        <taxon>Clostridia</taxon>
        <taxon>Eubacteriales</taxon>
        <taxon>Peptococcaceae</taxon>
        <taxon>Desulfofundulus</taxon>
    </lineage>
</organism>
<dbReference type="EMBL" id="CP002770">
    <property type="protein sequence ID" value="AEG16438.1"/>
    <property type="molecule type" value="Genomic_DNA"/>
</dbReference>
<feature type="binding site" evidence="7">
    <location>
        <position position="131"/>
    </location>
    <ligand>
        <name>[2Fe-2S] cluster</name>
        <dbReference type="ChEBI" id="CHEBI:190135"/>
    </ligand>
</feature>
<dbReference type="NCBIfam" id="NF005722">
    <property type="entry name" value="PRK07539.1-2"/>
    <property type="match status" value="1"/>
</dbReference>
<comment type="cofactor">
    <cofactor evidence="7">
        <name>[2Fe-2S] cluster</name>
        <dbReference type="ChEBI" id="CHEBI:190135"/>
    </cofactor>
    <text evidence="7">Binds 1 [2Fe-2S] cluster.</text>
</comment>
<name>A0AAU8Q5C4_DESK7</name>
<accession>A0AAU8Q5C4</accession>
<dbReference type="SUPFAM" id="SSF52833">
    <property type="entry name" value="Thioredoxin-like"/>
    <property type="match status" value="1"/>
</dbReference>
<gene>
    <name evidence="8" type="ordered locus">Desku_2935</name>
</gene>
<dbReference type="KEGG" id="dku:Desku_2935"/>
<evidence type="ECO:0000256" key="7">
    <source>
        <dbReference type="PIRSR" id="PIRSR000216-1"/>
    </source>
</evidence>
<dbReference type="Gene3D" id="3.40.30.10">
    <property type="entry name" value="Glutaredoxin"/>
    <property type="match status" value="1"/>
</dbReference>
<evidence type="ECO:0000313" key="8">
    <source>
        <dbReference type="EMBL" id="AEG16438.1"/>
    </source>
</evidence>
<dbReference type="PANTHER" id="PTHR43342:SF2">
    <property type="entry name" value="POTENTIAL NAD-REDUCING HYDROGENASE SUBUNIT"/>
    <property type="match status" value="1"/>
</dbReference>
<feature type="binding site" evidence="7">
    <location>
        <position position="135"/>
    </location>
    <ligand>
        <name>[2Fe-2S] cluster</name>
        <dbReference type="ChEBI" id="CHEBI:190135"/>
    </ligand>
</feature>
<evidence type="ECO:0000256" key="5">
    <source>
        <dbReference type="ARBA" id="ARBA00023014"/>
    </source>
</evidence>
<evidence type="ECO:0000313" key="9">
    <source>
        <dbReference type="Proteomes" id="UP000009229"/>
    </source>
</evidence>
<keyword evidence="8" id="KW-0560">Oxidoreductase</keyword>
<keyword evidence="5 7" id="KW-0411">Iron-sulfur</keyword>
<dbReference type="EC" id="1.6.99.5" evidence="8"/>
<dbReference type="Proteomes" id="UP000009229">
    <property type="component" value="Chromosome"/>
</dbReference>
<keyword evidence="3 7" id="KW-0479">Metal-binding</keyword>
<dbReference type="InterPro" id="IPR042128">
    <property type="entry name" value="NuoE_dom"/>
</dbReference>
<dbReference type="GO" id="GO:0046872">
    <property type="term" value="F:metal ion binding"/>
    <property type="evidence" value="ECO:0007669"/>
    <property type="project" value="UniProtKB-KW"/>
</dbReference>
<dbReference type="InterPro" id="IPR041921">
    <property type="entry name" value="NuoE_N"/>
</dbReference>
<dbReference type="CDD" id="cd03064">
    <property type="entry name" value="TRX_Fd_NuoE"/>
    <property type="match status" value="1"/>
</dbReference>
<keyword evidence="9" id="KW-1185">Reference proteome</keyword>
<protein>
    <submittedName>
        <fullName evidence="8">NADH dehydrogenase (Quinone)</fullName>
        <ecNumber evidence="8">1.6.99.5</ecNumber>
    </submittedName>
</protein>
<feature type="binding site" evidence="7">
    <location>
        <position position="90"/>
    </location>
    <ligand>
        <name>[2Fe-2S] cluster</name>
        <dbReference type="ChEBI" id="CHEBI:190135"/>
    </ligand>
</feature>
<dbReference type="AlphaFoldDB" id="A0AAU8Q5C4"/>
<dbReference type="Gene3D" id="1.10.10.1590">
    <property type="entry name" value="NADH-quinone oxidoreductase subunit E"/>
    <property type="match status" value="1"/>
</dbReference>
<comment type="similarity">
    <text evidence="1">Belongs to the complex I 24 kDa subunit family.</text>
</comment>
<comment type="cofactor">
    <cofactor evidence="6">
        <name>[2Fe-2S] cluster</name>
        <dbReference type="ChEBI" id="CHEBI:190135"/>
    </cofactor>
</comment>
<sequence length="164" mass="18518">MEKQCCTCVPVNEEELYPQIEEFINQHRGDKNALIMVLHKAQNLLGYLPRRVQEMAAEGLNVPLSEVHGVATFYAFFSLVPKGRHEIRVCMGTACYVRGGQRIIDHLEKALGVRVGDTTRDRKFSLNEVRCVGACSLAPAVLIDEDVYARVDPARINEILEKYE</sequence>
<evidence type="ECO:0000256" key="1">
    <source>
        <dbReference type="ARBA" id="ARBA00010643"/>
    </source>
</evidence>
<evidence type="ECO:0000256" key="3">
    <source>
        <dbReference type="ARBA" id="ARBA00022723"/>
    </source>
</evidence>